<sequence>MSFVNNANSMDKNNIVENKSILDVNDPFNNWKEVDIVVTTEDLSPRALFTDSDPAILAAIQDIDSALKECLAPIPLSLQRAQMIQALLYQGLLIAIDKIKVKEPENDFEDAIEHMYDMPQHWIYSLPNPDSCWFKSIPSEISSYITIAQRIKIYTTQSLHYIDQICMNNVYISTVHKKVDKKIEFGSTMSIVKTSVQVAIVKDNEQNSLDNISNLPKITNLEYHKPRDRPPKNLKLSTKENNN</sequence>
<proteinExistence type="predicted"/>
<evidence type="ECO:0000256" key="1">
    <source>
        <dbReference type="SAM" id="MobiDB-lite"/>
    </source>
</evidence>
<comment type="caution">
    <text evidence="2">The sequence shown here is derived from an EMBL/GenBank/DDBJ whole genome shotgun (WGS) entry which is preliminary data.</text>
</comment>
<reference evidence="2 3" key="1">
    <citation type="submission" date="2018-06" db="EMBL/GenBank/DDBJ databases">
        <title>Comparative genomics reveals the genomic features of Rhizophagus irregularis, R. cerebriforme, R. diaphanum and Gigaspora rosea, and their symbiotic lifestyle signature.</title>
        <authorList>
            <person name="Morin E."/>
            <person name="San Clemente H."/>
            <person name="Chen E.C.H."/>
            <person name="De La Providencia I."/>
            <person name="Hainaut M."/>
            <person name="Kuo A."/>
            <person name="Kohler A."/>
            <person name="Murat C."/>
            <person name="Tang N."/>
            <person name="Roy S."/>
            <person name="Loubradou J."/>
            <person name="Henrissat B."/>
            <person name="Grigoriev I.V."/>
            <person name="Corradi N."/>
            <person name="Roux C."/>
            <person name="Martin F.M."/>
        </authorList>
    </citation>
    <scope>NUCLEOTIDE SEQUENCE [LARGE SCALE GENOMIC DNA]</scope>
    <source>
        <strain evidence="2 3">DAOM 194757</strain>
    </source>
</reference>
<dbReference type="EMBL" id="QKWP01000019">
    <property type="protein sequence ID" value="RIB30175.1"/>
    <property type="molecule type" value="Genomic_DNA"/>
</dbReference>
<dbReference type="STRING" id="44941.A0A397W622"/>
<feature type="compositionally biased region" description="Basic and acidic residues" evidence="1">
    <location>
        <begin position="222"/>
        <end position="231"/>
    </location>
</feature>
<evidence type="ECO:0000313" key="3">
    <source>
        <dbReference type="Proteomes" id="UP000266673"/>
    </source>
</evidence>
<gene>
    <name evidence="2" type="ORF">C2G38_2153365</name>
</gene>
<protein>
    <submittedName>
        <fullName evidence="2">Uncharacterized protein</fullName>
    </submittedName>
</protein>
<organism evidence="2 3">
    <name type="scientific">Gigaspora rosea</name>
    <dbReference type="NCBI Taxonomy" id="44941"/>
    <lineage>
        <taxon>Eukaryota</taxon>
        <taxon>Fungi</taxon>
        <taxon>Fungi incertae sedis</taxon>
        <taxon>Mucoromycota</taxon>
        <taxon>Glomeromycotina</taxon>
        <taxon>Glomeromycetes</taxon>
        <taxon>Diversisporales</taxon>
        <taxon>Gigasporaceae</taxon>
        <taxon>Gigaspora</taxon>
    </lineage>
</organism>
<dbReference type="Proteomes" id="UP000266673">
    <property type="component" value="Unassembled WGS sequence"/>
</dbReference>
<dbReference type="OrthoDB" id="2374622at2759"/>
<feature type="region of interest" description="Disordered" evidence="1">
    <location>
        <begin position="222"/>
        <end position="243"/>
    </location>
</feature>
<keyword evidence="3" id="KW-1185">Reference proteome</keyword>
<evidence type="ECO:0000313" key="2">
    <source>
        <dbReference type="EMBL" id="RIB30175.1"/>
    </source>
</evidence>
<dbReference type="AlphaFoldDB" id="A0A397W622"/>
<name>A0A397W622_9GLOM</name>
<accession>A0A397W622</accession>